<dbReference type="EMBL" id="JAVFKN010000014">
    <property type="protein sequence ID" value="MDQ5769207.1"/>
    <property type="molecule type" value="Genomic_DNA"/>
</dbReference>
<protein>
    <submittedName>
        <fullName evidence="3">PIN domain-containing protein</fullName>
    </submittedName>
</protein>
<evidence type="ECO:0000313" key="4">
    <source>
        <dbReference type="Proteomes" id="UP001223336"/>
    </source>
</evidence>
<organism evidence="3">
    <name type="scientific">Thiothrix subterranea</name>
    <dbReference type="NCBI Taxonomy" id="2735563"/>
    <lineage>
        <taxon>Bacteria</taxon>
        <taxon>Pseudomonadati</taxon>
        <taxon>Pseudomonadota</taxon>
        <taxon>Gammaproteobacteria</taxon>
        <taxon>Thiotrichales</taxon>
        <taxon>Thiotrichaceae</taxon>
        <taxon>Thiothrix</taxon>
    </lineage>
</organism>
<evidence type="ECO:0000313" key="3">
    <source>
        <dbReference type="EMBL" id="WML87362.1"/>
    </source>
</evidence>
<evidence type="ECO:0000313" key="2">
    <source>
        <dbReference type="EMBL" id="MDQ5769207.1"/>
    </source>
</evidence>
<name>A0AA51MRZ7_9GAMM</name>
<dbReference type="Pfam" id="PF01850">
    <property type="entry name" value="PIN"/>
    <property type="match status" value="1"/>
</dbReference>
<dbReference type="RefSeq" id="WP_202715595.1">
    <property type="nucleotide sequence ID" value="NZ_CP053482.1"/>
</dbReference>
<dbReference type="Proteomes" id="UP001229862">
    <property type="component" value="Chromosome"/>
</dbReference>
<dbReference type="EMBL" id="CP133217">
    <property type="protein sequence ID" value="WML87362.1"/>
    <property type="molecule type" value="Genomic_DNA"/>
</dbReference>
<evidence type="ECO:0000259" key="1">
    <source>
        <dbReference type="Pfam" id="PF01850"/>
    </source>
</evidence>
<dbReference type="Gene3D" id="3.40.50.1010">
    <property type="entry name" value="5'-nuclease"/>
    <property type="match status" value="1"/>
</dbReference>
<dbReference type="AlphaFoldDB" id="A0AA51MRZ7"/>
<dbReference type="Proteomes" id="UP001223336">
    <property type="component" value="Unassembled WGS sequence"/>
</dbReference>
<keyword evidence="4" id="KW-1185">Reference proteome</keyword>
<feature type="domain" description="PIN" evidence="1">
    <location>
        <begin position="5"/>
        <end position="117"/>
    </location>
</feature>
<accession>A0AA51MRZ7</accession>
<dbReference type="CDD" id="cd18692">
    <property type="entry name" value="PIN_VapC-like"/>
    <property type="match status" value="1"/>
</dbReference>
<dbReference type="PANTHER" id="PTHR39677">
    <property type="entry name" value="RIBONUCLEASE VAPC6"/>
    <property type="match status" value="1"/>
</dbReference>
<dbReference type="InterPro" id="IPR002716">
    <property type="entry name" value="PIN_dom"/>
</dbReference>
<dbReference type="PANTHER" id="PTHR39677:SF4">
    <property type="entry name" value="RIBONUCLEASE VAPC6"/>
    <property type="match status" value="1"/>
</dbReference>
<dbReference type="SUPFAM" id="SSF88723">
    <property type="entry name" value="PIN domain-like"/>
    <property type="match status" value="1"/>
</dbReference>
<dbReference type="InterPro" id="IPR029060">
    <property type="entry name" value="PIN-like_dom_sf"/>
</dbReference>
<proteinExistence type="predicted"/>
<reference evidence="3 4" key="1">
    <citation type="submission" date="2023-08" db="EMBL/GenBank/DDBJ databases">
        <title>New molecular markers tilS and rpoB for phylogenetic and monitoring studies of the genus Thiothrix biodiversity.</title>
        <authorList>
            <person name="Ravin N.V."/>
            <person name="Smolyakov D."/>
            <person name="Markov N.D."/>
            <person name="Beletsky A.V."/>
            <person name="Mardanov A.V."/>
            <person name="Rudenko T.S."/>
            <person name="Grabovich M.Y."/>
        </authorList>
    </citation>
    <scope>NUCLEOTIDE SEQUENCE</scope>
    <source>
        <strain evidence="3">DNT52</strain>
        <strain evidence="2 4">H33</strain>
    </source>
</reference>
<sequence>MNVEYFVDSNVWLYAFMDETEPKHATANALIAQAGIVLSTQVVNEVCSNLIRKSGYNEQEIQQTIENLRTNHTILDVSLAIIQRASSLREAYRLSYWDSLIIATAQDASCSIVYSEDMQHGLKIGSLTILNPFKPLNP</sequence>
<gene>
    <name evidence="2" type="ORF">RCC75_11750</name>
    <name evidence="3" type="ORF">RCG00_03160</name>
</gene>